<proteinExistence type="predicted"/>
<evidence type="ECO:0000313" key="3">
    <source>
        <dbReference type="WBParaSite" id="Pan_g4012.t1"/>
    </source>
</evidence>
<name>A0A7E4VVY5_PANRE</name>
<feature type="region of interest" description="Disordered" evidence="1">
    <location>
        <begin position="1"/>
        <end position="26"/>
    </location>
</feature>
<feature type="region of interest" description="Disordered" evidence="1">
    <location>
        <begin position="50"/>
        <end position="95"/>
    </location>
</feature>
<organism evidence="2 3">
    <name type="scientific">Panagrellus redivivus</name>
    <name type="common">Microworm</name>
    <dbReference type="NCBI Taxonomy" id="6233"/>
    <lineage>
        <taxon>Eukaryota</taxon>
        <taxon>Metazoa</taxon>
        <taxon>Ecdysozoa</taxon>
        <taxon>Nematoda</taxon>
        <taxon>Chromadorea</taxon>
        <taxon>Rhabditida</taxon>
        <taxon>Tylenchina</taxon>
        <taxon>Panagrolaimomorpha</taxon>
        <taxon>Panagrolaimoidea</taxon>
        <taxon>Panagrolaimidae</taxon>
        <taxon>Panagrellus</taxon>
    </lineage>
</organism>
<sequence length="219" mass="24522">MPRDDEPTKKVTGAIEKPIANNQELYAPHRPRLRAIRRLTSAAPNRAIWRIDEETPKASQNNASTVEEPATVMPRPIQANPVHSNPKTVHNTQDSDVHRFREACSSRQMETPVWMRRPPSVSNSTLKYRTSKPPSPIVTSSDSEPSSEESEITSRAFVPPRQSGVGDAPRRTSRLSDVGFGVFEAPDDIDNLSLSPIRFDLSPDYDIEHVDDSDHMEFA</sequence>
<keyword evidence="2" id="KW-1185">Reference proteome</keyword>
<evidence type="ECO:0000313" key="2">
    <source>
        <dbReference type="Proteomes" id="UP000492821"/>
    </source>
</evidence>
<accession>A0A7E4VVY5</accession>
<dbReference type="AlphaFoldDB" id="A0A7E4VVY5"/>
<feature type="compositionally biased region" description="Polar residues" evidence="1">
    <location>
        <begin position="81"/>
        <end position="92"/>
    </location>
</feature>
<reference evidence="2" key="1">
    <citation type="journal article" date="2013" name="Genetics">
        <title>The draft genome and transcriptome of Panagrellus redivivus are shaped by the harsh demands of a free-living lifestyle.</title>
        <authorList>
            <person name="Srinivasan J."/>
            <person name="Dillman A.R."/>
            <person name="Macchietto M.G."/>
            <person name="Heikkinen L."/>
            <person name="Lakso M."/>
            <person name="Fracchia K.M."/>
            <person name="Antoshechkin I."/>
            <person name="Mortazavi A."/>
            <person name="Wong G."/>
            <person name="Sternberg P.W."/>
        </authorList>
    </citation>
    <scope>NUCLEOTIDE SEQUENCE [LARGE SCALE GENOMIC DNA]</scope>
    <source>
        <strain evidence="2">MT8872</strain>
    </source>
</reference>
<dbReference type="Proteomes" id="UP000492821">
    <property type="component" value="Unassembled WGS sequence"/>
</dbReference>
<feature type="region of interest" description="Disordered" evidence="1">
    <location>
        <begin position="108"/>
        <end position="174"/>
    </location>
</feature>
<evidence type="ECO:0000256" key="1">
    <source>
        <dbReference type="SAM" id="MobiDB-lite"/>
    </source>
</evidence>
<protein>
    <submittedName>
        <fullName evidence="3">Uncharacterized protein</fullName>
    </submittedName>
</protein>
<dbReference type="WBParaSite" id="Pan_g4012.t1">
    <property type="protein sequence ID" value="Pan_g4012.t1"/>
    <property type="gene ID" value="Pan_g4012"/>
</dbReference>
<reference evidence="3" key="2">
    <citation type="submission" date="2020-10" db="UniProtKB">
        <authorList>
            <consortium name="WormBaseParasite"/>
        </authorList>
    </citation>
    <scope>IDENTIFICATION</scope>
</reference>